<proteinExistence type="predicted"/>
<dbReference type="RefSeq" id="WP_046497965.1">
    <property type="nucleotide sequence ID" value="NZ_CGIH01000029.1"/>
</dbReference>
<dbReference type="EMBL" id="CGIH01000029">
    <property type="protein sequence ID" value="CFX76606.1"/>
    <property type="molecule type" value="Genomic_DNA"/>
</dbReference>
<evidence type="ECO:0000256" key="2">
    <source>
        <dbReference type="ARBA" id="ARBA00022723"/>
    </source>
</evidence>
<dbReference type="InterPro" id="IPR005122">
    <property type="entry name" value="Uracil-DNA_glycosylase-like"/>
</dbReference>
<dbReference type="SUPFAM" id="SSF52141">
    <property type="entry name" value="Uracil-DNA glycosylase-like"/>
    <property type="match status" value="1"/>
</dbReference>
<dbReference type="OrthoDB" id="2081429at2"/>
<dbReference type="PANTHER" id="PTHR33693">
    <property type="entry name" value="TYPE-5 URACIL-DNA GLYCOSYLASE"/>
    <property type="match status" value="1"/>
</dbReference>
<keyword evidence="5" id="KW-0408">Iron</keyword>
<keyword evidence="7" id="KW-0234">DNA repair</keyword>
<dbReference type="InterPro" id="IPR051536">
    <property type="entry name" value="UDG_Type-4/5"/>
</dbReference>
<evidence type="ECO:0000259" key="8">
    <source>
        <dbReference type="Pfam" id="PF03167"/>
    </source>
</evidence>
<evidence type="ECO:0000256" key="7">
    <source>
        <dbReference type="ARBA" id="ARBA00023204"/>
    </source>
</evidence>
<dbReference type="GO" id="GO:0046872">
    <property type="term" value="F:metal ion binding"/>
    <property type="evidence" value="ECO:0007669"/>
    <property type="project" value="UniProtKB-KW"/>
</dbReference>
<protein>
    <submittedName>
        <fullName evidence="9">Uracil-DNA glycosylase-like</fullName>
    </submittedName>
</protein>
<evidence type="ECO:0000256" key="4">
    <source>
        <dbReference type="ARBA" id="ARBA00022801"/>
    </source>
</evidence>
<keyword evidence="3" id="KW-0227">DNA damage</keyword>
<keyword evidence="6" id="KW-0411">Iron-sulfur</keyword>
<evidence type="ECO:0000313" key="10">
    <source>
        <dbReference type="Proteomes" id="UP000045545"/>
    </source>
</evidence>
<keyword evidence="1" id="KW-0004">4Fe-4S</keyword>
<evidence type="ECO:0000256" key="5">
    <source>
        <dbReference type="ARBA" id="ARBA00023004"/>
    </source>
</evidence>
<dbReference type="GO" id="GO:0051539">
    <property type="term" value="F:4 iron, 4 sulfur cluster binding"/>
    <property type="evidence" value="ECO:0007669"/>
    <property type="project" value="UniProtKB-KW"/>
</dbReference>
<feature type="domain" description="Uracil-DNA glycosylase-like" evidence="8">
    <location>
        <begin position="66"/>
        <end position="168"/>
    </location>
</feature>
<dbReference type="AlphaFoldDB" id="A0A0E4C8Y1"/>
<dbReference type="GO" id="GO:0097506">
    <property type="term" value="F:deaminated base DNA N-glycosylase activity"/>
    <property type="evidence" value="ECO:0007669"/>
    <property type="project" value="UniProtKB-ARBA"/>
</dbReference>
<dbReference type="GO" id="GO:0006281">
    <property type="term" value="P:DNA repair"/>
    <property type="evidence" value="ECO:0007669"/>
    <property type="project" value="UniProtKB-KW"/>
</dbReference>
<evidence type="ECO:0000256" key="6">
    <source>
        <dbReference type="ARBA" id="ARBA00023014"/>
    </source>
</evidence>
<accession>A0A0E4C8Y1</accession>
<dbReference type="Gene3D" id="3.40.470.10">
    <property type="entry name" value="Uracil-DNA glycosylase-like domain"/>
    <property type="match status" value="1"/>
</dbReference>
<keyword evidence="2" id="KW-0479">Metal-binding</keyword>
<dbReference type="STRING" id="690567.1829"/>
<evidence type="ECO:0000313" key="9">
    <source>
        <dbReference type="EMBL" id="CFX76606.1"/>
    </source>
</evidence>
<reference evidence="9 10" key="1">
    <citation type="submission" date="2015-03" db="EMBL/GenBank/DDBJ databases">
        <authorList>
            <person name="Murphy D."/>
        </authorList>
    </citation>
    <scope>NUCLEOTIDE SEQUENCE [LARGE SCALE GENOMIC DNA]</scope>
    <source>
        <strain evidence="9 10">OL-4</strain>
    </source>
</reference>
<keyword evidence="4" id="KW-0378">Hydrolase</keyword>
<sequence>MEKGTREQNIKRIIQMEERVAQCNRCPSLTRCIRKPSLGKGDLEPQIMLVFECENQFTLDLDKVIQLRDIIKKCFNTERVYHTFMVRCQPKACVTRQNANCYMHNKLLDKEYNCLLSNTPCEGIPVKPTGDEVMNCLPFLMEEIKVLRPDYVVLFGSRAGEYVLKSCGVYDGIEKNMAYEYEGITFLTTVEEKYFTVDNFDQLSTYIHPNW</sequence>
<keyword evidence="10" id="KW-1185">Reference proteome</keyword>
<name>A0A0E4C8Y1_9FIRM</name>
<dbReference type="InterPro" id="IPR036895">
    <property type="entry name" value="Uracil-DNA_glycosylase-like_sf"/>
</dbReference>
<dbReference type="Proteomes" id="UP000045545">
    <property type="component" value="Unassembled WGS sequence"/>
</dbReference>
<gene>
    <name evidence="9" type="ORF">1829</name>
</gene>
<evidence type="ECO:0000256" key="3">
    <source>
        <dbReference type="ARBA" id="ARBA00022763"/>
    </source>
</evidence>
<dbReference type="Pfam" id="PF03167">
    <property type="entry name" value="UDG"/>
    <property type="match status" value="1"/>
</dbReference>
<organism evidence="9 10">
    <name type="scientific">Syntrophomonas zehnderi OL-4</name>
    <dbReference type="NCBI Taxonomy" id="690567"/>
    <lineage>
        <taxon>Bacteria</taxon>
        <taxon>Bacillati</taxon>
        <taxon>Bacillota</taxon>
        <taxon>Clostridia</taxon>
        <taxon>Eubacteriales</taxon>
        <taxon>Syntrophomonadaceae</taxon>
        <taxon>Syntrophomonas</taxon>
    </lineage>
</organism>
<evidence type="ECO:0000256" key="1">
    <source>
        <dbReference type="ARBA" id="ARBA00022485"/>
    </source>
</evidence>